<evidence type="ECO:0000313" key="2">
    <source>
        <dbReference type="Proteomes" id="UP000184476"/>
    </source>
</evidence>
<dbReference type="OrthoDB" id="2973227at2"/>
<dbReference type="EMBL" id="FQVL01000002">
    <property type="protein sequence ID" value="SHE69652.1"/>
    <property type="molecule type" value="Genomic_DNA"/>
</dbReference>
<reference evidence="1 2" key="1">
    <citation type="submission" date="2016-11" db="EMBL/GenBank/DDBJ databases">
        <authorList>
            <person name="Jaros S."/>
            <person name="Januszkiewicz K."/>
            <person name="Wedrychowicz H."/>
        </authorList>
    </citation>
    <scope>NUCLEOTIDE SEQUENCE [LARGE SCALE GENOMIC DNA]</scope>
    <source>
        <strain evidence="1 2">DSM 44666</strain>
    </source>
</reference>
<evidence type="ECO:0000313" key="1">
    <source>
        <dbReference type="EMBL" id="SHE69652.1"/>
    </source>
</evidence>
<protein>
    <submittedName>
        <fullName evidence="1">Uncharacterized protein</fullName>
    </submittedName>
</protein>
<dbReference type="AlphaFoldDB" id="A0A1M4VLE6"/>
<sequence>MNMKNKDSRSFEMLLIETYRHIDHSQNLLEQLIDHIGHSPQLISHLPDDIQELVNIALKLDIEQRKALRLFLQSLKMRKS</sequence>
<dbReference type="RefSeq" id="WP_139279000.1">
    <property type="nucleotide sequence ID" value="NZ_FQVL01000002.1"/>
</dbReference>
<dbReference type="Proteomes" id="UP000184476">
    <property type="component" value="Unassembled WGS sequence"/>
</dbReference>
<keyword evidence="2" id="KW-1185">Reference proteome</keyword>
<accession>A0A1M4VLE6</accession>
<gene>
    <name evidence="1" type="ORF">SAMN05444392_102413</name>
</gene>
<dbReference type="STRING" id="112248.SAMN05444392_102413"/>
<proteinExistence type="predicted"/>
<name>A0A1M4VLE6_9BACL</name>
<organism evidence="1 2">
    <name type="scientific">Seinonella peptonophila</name>
    <dbReference type="NCBI Taxonomy" id="112248"/>
    <lineage>
        <taxon>Bacteria</taxon>
        <taxon>Bacillati</taxon>
        <taxon>Bacillota</taxon>
        <taxon>Bacilli</taxon>
        <taxon>Bacillales</taxon>
        <taxon>Thermoactinomycetaceae</taxon>
        <taxon>Seinonella</taxon>
    </lineage>
</organism>